<feature type="region of interest" description="Disordered" evidence="2">
    <location>
        <begin position="1"/>
        <end position="40"/>
    </location>
</feature>
<keyword evidence="5" id="KW-1185">Reference proteome</keyword>
<dbReference type="InterPro" id="IPR027417">
    <property type="entry name" value="P-loop_NTPase"/>
</dbReference>
<sequence>MPSKKGHHPGTVWRKSDLQGHSPRDRSWMGGGAGLPGGTPAYERVRRNWATEFIAESQRRGLSLIAITDHHDVCITQYVADAANSAAESIFAFRGVEITCSDNVQCLVLFDPSAPSGVMAKLLHMLPNVMPAHKDAALASKITPCGWTLAELIEAVDGDTHLRDVSLILPHFSNVDAHKSANAKGHAPRFADLPCDGVYIELPFDDLDQATLTKLRGGSTDWGVRRRAVFATGDNKQPSWARLGVHDCWIKIGEHSIESLRQAQLADESRVSFKEPKEPDERIVELRVKSSVCGDNPLTMSFNPGFNALIGGRGAGKSSIIEYLRFGLARTASDLNVIEGATGSDRDQLLIEETLRGDGYVEIVLERDGVQETWRRDLVTRDHITITDGRGGTTVLILDDARQKFRARAFEQKGLSTTMKDADKAADQITGIAAAEELEQRRQVDQRISNAKRAVTTSLRQAVAHWQDKLEHNRAVQRCADIRQRLMANHKRLEEEGGSEEAVKVLARAPAYSRAKSFLAMVQTGIVEAKESVQKLDGTVLDGAAGSVPDGFSMLTELQVAANDARDRIQAKLQEVKQELLDLEIILNERRTEFNEDADAFGELHRQAIEQQTAHKALIEDIQRLTSECAAAEETEVSTRKASHASSGAIENLKKSRENLSEKVKERNEILRRAAGKVEGHSSGSLIAKTKRPAKPHEFCEALEALLGGSYLSDVGDKCSSWVETVISADSENGWCGVCDSILAAYEAKTMAGSPPEPGEGTAKILDHVISSGIGQSVPPRSLRKIYASLDDDSVGKIISATPKDYIVLTYVDESNRKVAFHKASPGQQASALLELLLSQEAGTLIIDQPEDDLDNKVVMKVVNLIRDSKSKRQLIFATHNPNVVVNGDADKVIGLTTGDRDPRPDVNTVRISVEEDGSIETPSVKDLITHVMEGGQSAFDLRRRKYRFETAPPSQALVDRPED</sequence>
<dbReference type="GO" id="GO:0005524">
    <property type="term" value="F:ATP binding"/>
    <property type="evidence" value="ECO:0007669"/>
    <property type="project" value="InterPro"/>
</dbReference>
<comment type="caution">
    <text evidence="4">The sequence shown here is derived from an EMBL/GenBank/DDBJ whole genome shotgun (WGS) entry which is preliminary data.</text>
</comment>
<dbReference type="SUPFAM" id="SSF89550">
    <property type="entry name" value="PHP domain-like"/>
    <property type="match status" value="1"/>
</dbReference>
<dbReference type="SUPFAM" id="SSF52540">
    <property type="entry name" value="P-loop containing nucleoside triphosphate hydrolases"/>
    <property type="match status" value="1"/>
</dbReference>
<name>A0AAE4AW39_9HYPH</name>
<keyword evidence="1" id="KW-0175">Coiled coil</keyword>
<protein>
    <submittedName>
        <fullName evidence="4">ATPase</fullName>
    </submittedName>
</protein>
<gene>
    <name evidence="4" type="ORF">J2S73_003838</name>
</gene>
<dbReference type="InterPro" id="IPR016195">
    <property type="entry name" value="Pol/histidinol_Pase-like"/>
</dbReference>
<feature type="domain" description="RecF/RecN/SMC N-terminal" evidence="3">
    <location>
        <begin position="295"/>
        <end position="898"/>
    </location>
</feature>
<dbReference type="NCBIfam" id="NF045780">
    <property type="entry name" value="TrlF_fam_ATP"/>
    <property type="match status" value="1"/>
</dbReference>
<feature type="compositionally biased region" description="Basic and acidic residues" evidence="2">
    <location>
        <begin position="14"/>
        <end position="27"/>
    </location>
</feature>
<proteinExistence type="predicted"/>
<evidence type="ECO:0000256" key="2">
    <source>
        <dbReference type="SAM" id="MobiDB-lite"/>
    </source>
</evidence>
<dbReference type="PANTHER" id="PTHR32182">
    <property type="entry name" value="DNA REPLICATION AND REPAIR PROTEIN RECF"/>
    <property type="match status" value="1"/>
</dbReference>
<evidence type="ECO:0000313" key="4">
    <source>
        <dbReference type="EMBL" id="MDQ0317354.1"/>
    </source>
</evidence>
<dbReference type="Pfam" id="PF02463">
    <property type="entry name" value="SMC_N"/>
    <property type="match status" value="1"/>
</dbReference>
<feature type="coiled-coil region" evidence="1">
    <location>
        <begin position="555"/>
        <end position="673"/>
    </location>
</feature>
<dbReference type="GO" id="GO:0000731">
    <property type="term" value="P:DNA synthesis involved in DNA repair"/>
    <property type="evidence" value="ECO:0007669"/>
    <property type="project" value="TreeGrafter"/>
</dbReference>
<dbReference type="GO" id="GO:0016887">
    <property type="term" value="F:ATP hydrolysis activity"/>
    <property type="evidence" value="ECO:0007669"/>
    <property type="project" value="InterPro"/>
</dbReference>
<feature type="coiled-coil region" evidence="1">
    <location>
        <begin position="434"/>
        <end position="496"/>
    </location>
</feature>
<dbReference type="InterPro" id="IPR054787">
    <property type="entry name" value="TrlF_ATPase"/>
</dbReference>
<dbReference type="CDD" id="cd00267">
    <property type="entry name" value="ABC_ATPase"/>
    <property type="match status" value="1"/>
</dbReference>
<dbReference type="GO" id="GO:0006302">
    <property type="term" value="P:double-strand break repair"/>
    <property type="evidence" value="ECO:0007669"/>
    <property type="project" value="TreeGrafter"/>
</dbReference>
<reference evidence="4" key="1">
    <citation type="submission" date="2023-07" db="EMBL/GenBank/DDBJ databases">
        <title>Genomic Encyclopedia of Type Strains, Phase IV (KMG-IV): sequencing the most valuable type-strain genomes for metagenomic binning, comparative biology and taxonomic classification.</title>
        <authorList>
            <person name="Goeker M."/>
        </authorList>
    </citation>
    <scope>NUCLEOTIDE SEQUENCE</scope>
    <source>
        <strain evidence="4">DSM 21202</strain>
    </source>
</reference>
<dbReference type="AlphaFoldDB" id="A0AAE4AW39"/>
<dbReference type="PANTHER" id="PTHR32182:SF0">
    <property type="entry name" value="DNA REPLICATION AND REPAIR PROTEIN RECF"/>
    <property type="match status" value="1"/>
</dbReference>
<organism evidence="4 5">
    <name type="scientific">Amorphus orientalis</name>
    <dbReference type="NCBI Taxonomy" id="649198"/>
    <lineage>
        <taxon>Bacteria</taxon>
        <taxon>Pseudomonadati</taxon>
        <taxon>Pseudomonadota</taxon>
        <taxon>Alphaproteobacteria</taxon>
        <taxon>Hyphomicrobiales</taxon>
        <taxon>Amorphaceae</taxon>
        <taxon>Amorphus</taxon>
    </lineage>
</organism>
<evidence type="ECO:0000259" key="3">
    <source>
        <dbReference type="Pfam" id="PF02463"/>
    </source>
</evidence>
<dbReference type="Gene3D" id="3.20.20.140">
    <property type="entry name" value="Metal-dependent hydrolases"/>
    <property type="match status" value="1"/>
</dbReference>
<evidence type="ECO:0000313" key="5">
    <source>
        <dbReference type="Proteomes" id="UP001229244"/>
    </source>
</evidence>
<accession>A0AAE4AW39</accession>
<dbReference type="Gene3D" id="3.40.50.300">
    <property type="entry name" value="P-loop containing nucleotide triphosphate hydrolases"/>
    <property type="match status" value="2"/>
</dbReference>
<dbReference type="EMBL" id="JAUSUL010000005">
    <property type="protein sequence ID" value="MDQ0317354.1"/>
    <property type="molecule type" value="Genomic_DNA"/>
</dbReference>
<dbReference type="InterPro" id="IPR003395">
    <property type="entry name" value="RecF/RecN/SMC_N"/>
</dbReference>
<dbReference type="Proteomes" id="UP001229244">
    <property type="component" value="Unassembled WGS sequence"/>
</dbReference>
<dbReference type="RefSeq" id="WP_306887271.1">
    <property type="nucleotide sequence ID" value="NZ_JAUSUL010000005.1"/>
</dbReference>
<evidence type="ECO:0000256" key="1">
    <source>
        <dbReference type="SAM" id="Coils"/>
    </source>
</evidence>